<keyword evidence="5 8" id="KW-1133">Transmembrane helix</keyword>
<dbReference type="Proteomes" id="UP001264335">
    <property type="component" value="Unassembled WGS sequence"/>
</dbReference>
<evidence type="ECO:0000256" key="8">
    <source>
        <dbReference type="SAM" id="Phobius"/>
    </source>
</evidence>
<feature type="transmembrane region" description="Helical" evidence="8">
    <location>
        <begin position="213"/>
        <end position="234"/>
    </location>
</feature>
<dbReference type="PRINTS" id="PR00783">
    <property type="entry name" value="MINTRINSICP"/>
</dbReference>
<evidence type="ECO:0000313" key="12">
    <source>
        <dbReference type="EMBL" id="TRZ33353.1"/>
    </source>
</evidence>
<dbReference type="Proteomes" id="UP000316316">
    <property type="component" value="Unassembled WGS sequence"/>
</dbReference>
<keyword evidence="6 8" id="KW-0472">Membrane</keyword>
<sequence>MNSPVFGEFFGTVVLILFGSGVGCSVNLKGTLAKGVGASWLYIAMGWGVAVMLGVLASGHFGSPGHLNPAVTIGFAVAGSFEWGQVAPFILAQVAGAFVGALIAAIHFWPHFQNTTVEEGNSVGIFATGPAIPNTALNLVSEIIATCFFVLAIQLMPADIPPGLQPLMLVFVLIGIGLSLGSTTGYAINPCRDFGPRLMYALMPIPNKGDANWGYAWIPIVGPIIGACIATLLVKGIG</sequence>
<dbReference type="EMBL" id="JARPWY010000028">
    <property type="protein sequence ID" value="MDT2514829.1"/>
    <property type="molecule type" value="Genomic_DNA"/>
</dbReference>
<dbReference type="EMBL" id="RYZS01000001">
    <property type="protein sequence ID" value="RVU96043.1"/>
    <property type="molecule type" value="Genomic_DNA"/>
</dbReference>
<dbReference type="PANTHER" id="PTHR43829">
    <property type="entry name" value="AQUAPORIN OR AQUAGLYCEROPORIN RELATED"/>
    <property type="match status" value="1"/>
</dbReference>
<accession>A0A2N8PXD6</accession>
<feature type="transmembrane region" description="Helical" evidence="8">
    <location>
        <begin position="6"/>
        <end position="28"/>
    </location>
</feature>
<evidence type="ECO:0000256" key="1">
    <source>
        <dbReference type="ARBA" id="ARBA00004141"/>
    </source>
</evidence>
<dbReference type="RefSeq" id="WP_016181470.1">
    <property type="nucleotide sequence ID" value="NZ_CAAKNX010000109.1"/>
</dbReference>
<reference evidence="9 15" key="3">
    <citation type="submission" date="2023-03" db="EMBL/GenBank/DDBJ databases">
        <authorList>
            <person name="Shen W."/>
            <person name="Cai J."/>
        </authorList>
    </citation>
    <scope>NUCLEOTIDE SEQUENCE [LARGE SCALE GENOMIC DNA]</scope>
    <source>
        <strain evidence="9">P33-2</strain>
        <strain evidence="10 15">Y2</strain>
    </source>
</reference>
<protein>
    <submittedName>
        <fullName evidence="12">Aquaporin family protein</fullName>
    </submittedName>
</protein>
<keyword evidence="3 7" id="KW-0813">Transport</keyword>
<evidence type="ECO:0000313" key="11">
    <source>
        <dbReference type="EMBL" id="RVU96043.1"/>
    </source>
</evidence>
<evidence type="ECO:0000313" key="13">
    <source>
        <dbReference type="Proteomes" id="UP000288388"/>
    </source>
</evidence>
<dbReference type="GeneID" id="69568692"/>
<evidence type="ECO:0000313" key="14">
    <source>
        <dbReference type="Proteomes" id="UP000316316"/>
    </source>
</evidence>
<evidence type="ECO:0000313" key="9">
    <source>
        <dbReference type="EMBL" id="MDT2402977.1"/>
    </source>
</evidence>
<feature type="transmembrane region" description="Helical" evidence="8">
    <location>
        <begin position="167"/>
        <end position="188"/>
    </location>
</feature>
<feature type="transmembrane region" description="Helical" evidence="8">
    <location>
        <begin position="40"/>
        <end position="61"/>
    </location>
</feature>
<reference evidence="12 14" key="1">
    <citation type="submission" date="2017-10" db="EMBL/GenBank/DDBJ databases">
        <title>FDA dAtabase for Regulatory Grade micrObial Sequences (FDA-ARGOS): Supporting development and validation of Infectious Disease Dx tests.</title>
        <authorList>
            <person name="Campos J."/>
            <person name="Goldberg B."/>
            <person name="Tallon L.J."/>
            <person name="Sadzewicz L."/>
            <person name="Sengamalay N."/>
            <person name="Ott S."/>
            <person name="Godinez A."/>
            <person name="Nagaraj S."/>
            <person name="Vyas G."/>
            <person name="Aluvathingal J."/>
            <person name="Nadendla S."/>
            <person name="Geyer C."/>
            <person name="Nandy P."/>
            <person name="Hobson J."/>
            <person name="Sichtig H."/>
        </authorList>
    </citation>
    <scope>NUCLEOTIDE SEQUENCE [LARGE SCALE GENOMIC DNA]</scope>
    <source>
        <strain evidence="12 14">FDAARGOS_185</strain>
    </source>
</reference>
<dbReference type="Proteomes" id="UP001260773">
    <property type="component" value="Unassembled WGS sequence"/>
</dbReference>
<proteinExistence type="inferred from homology"/>
<evidence type="ECO:0000256" key="6">
    <source>
        <dbReference type="ARBA" id="ARBA00023136"/>
    </source>
</evidence>
<dbReference type="NCBIfam" id="TIGR00861">
    <property type="entry name" value="MIP"/>
    <property type="match status" value="1"/>
</dbReference>
<dbReference type="InterPro" id="IPR050363">
    <property type="entry name" value="MIP/Aquaporin"/>
</dbReference>
<feature type="transmembrane region" description="Helical" evidence="8">
    <location>
        <begin position="136"/>
        <end position="155"/>
    </location>
</feature>
<keyword evidence="4 7" id="KW-0812">Transmembrane</keyword>
<evidence type="ECO:0000256" key="5">
    <source>
        <dbReference type="ARBA" id="ARBA00022989"/>
    </source>
</evidence>
<dbReference type="PROSITE" id="PS00221">
    <property type="entry name" value="MIP"/>
    <property type="match status" value="1"/>
</dbReference>
<dbReference type="PANTHER" id="PTHR43829:SF9">
    <property type="entry name" value="AQUAPORIN-9"/>
    <property type="match status" value="1"/>
</dbReference>
<dbReference type="Gene3D" id="1.20.1080.10">
    <property type="entry name" value="Glycerol uptake facilitator protein"/>
    <property type="match status" value="1"/>
</dbReference>
<evidence type="ECO:0000256" key="4">
    <source>
        <dbReference type="ARBA" id="ARBA00022692"/>
    </source>
</evidence>
<gene>
    <name evidence="12" type="ORF">AUF17_04380</name>
    <name evidence="11" type="ORF">EK398_14995</name>
    <name evidence="9" type="ORF">P7D43_11365</name>
    <name evidence="10" type="ORF">P7D79_11440</name>
</gene>
<dbReference type="InterPro" id="IPR023271">
    <property type="entry name" value="Aquaporin-like"/>
</dbReference>
<feature type="transmembrane region" description="Helical" evidence="8">
    <location>
        <begin position="90"/>
        <end position="109"/>
    </location>
</feature>
<evidence type="ECO:0000256" key="3">
    <source>
        <dbReference type="ARBA" id="ARBA00022448"/>
    </source>
</evidence>
<evidence type="ECO:0000256" key="2">
    <source>
        <dbReference type="ARBA" id="ARBA00006175"/>
    </source>
</evidence>
<dbReference type="AlphaFoldDB" id="A0A2N8PXD6"/>
<evidence type="ECO:0000313" key="15">
    <source>
        <dbReference type="Proteomes" id="UP001264335"/>
    </source>
</evidence>
<dbReference type="InterPro" id="IPR000425">
    <property type="entry name" value="MIP"/>
</dbReference>
<dbReference type="InterPro" id="IPR022357">
    <property type="entry name" value="MIP_CS"/>
</dbReference>
<comment type="similarity">
    <text evidence="2 7">Belongs to the MIP/aquaporin (TC 1.A.8) family.</text>
</comment>
<comment type="subcellular location">
    <subcellularLocation>
        <location evidence="1">Membrane</location>
        <topology evidence="1">Multi-pass membrane protein</topology>
    </subcellularLocation>
</comment>
<dbReference type="EMBL" id="JARPWH010000036">
    <property type="protein sequence ID" value="MDT2402977.1"/>
    <property type="molecule type" value="Genomic_DNA"/>
</dbReference>
<reference evidence="11 13" key="2">
    <citation type="submission" date="2018-12" db="EMBL/GenBank/DDBJ databases">
        <title>A novel vanA-carrying plasmid in a clinical isolate of Enterococcus avium.</title>
        <authorList>
            <person name="Bernasconi O.J."/>
            <person name="Luzzaro F."/>
            <person name="Endimiani A."/>
        </authorList>
    </citation>
    <scope>NUCLEOTIDE SEQUENCE [LARGE SCALE GENOMIC DNA]</scope>
    <source>
        <strain evidence="11 13">LC0559/18</strain>
    </source>
</reference>
<organism evidence="12 14">
    <name type="scientific">Enterococcus avium</name>
    <name type="common">Streptococcus avium</name>
    <dbReference type="NCBI Taxonomy" id="33945"/>
    <lineage>
        <taxon>Bacteria</taxon>
        <taxon>Bacillati</taxon>
        <taxon>Bacillota</taxon>
        <taxon>Bacilli</taxon>
        <taxon>Lactobacillales</taxon>
        <taxon>Enterococcaceae</taxon>
        <taxon>Enterococcus</taxon>
    </lineage>
</organism>
<dbReference type="SUPFAM" id="SSF81338">
    <property type="entry name" value="Aquaporin-like"/>
    <property type="match status" value="1"/>
</dbReference>
<dbReference type="Pfam" id="PF00230">
    <property type="entry name" value="MIP"/>
    <property type="match status" value="1"/>
</dbReference>
<dbReference type="GO" id="GO:0005886">
    <property type="term" value="C:plasma membrane"/>
    <property type="evidence" value="ECO:0007669"/>
    <property type="project" value="TreeGrafter"/>
</dbReference>
<name>A0A2N8PXD6_ENTAV</name>
<dbReference type="Proteomes" id="UP000288388">
    <property type="component" value="Unassembled WGS sequence"/>
</dbReference>
<dbReference type="GO" id="GO:0015254">
    <property type="term" value="F:glycerol channel activity"/>
    <property type="evidence" value="ECO:0007669"/>
    <property type="project" value="TreeGrafter"/>
</dbReference>
<dbReference type="EMBL" id="PDXQ01000001">
    <property type="protein sequence ID" value="TRZ33353.1"/>
    <property type="molecule type" value="Genomic_DNA"/>
</dbReference>
<evidence type="ECO:0000256" key="7">
    <source>
        <dbReference type="RuleBase" id="RU000477"/>
    </source>
</evidence>
<comment type="caution">
    <text evidence="12">The sequence shown here is derived from an EMBL/GenBank/DDBJ whole genome shotgun (WGS) entry which is preliminary data.</text>
</comment>
<evidence type="ECO:0000313" key="10">
    <source>
        <dbReference type="EMBL" id="MDT2514829.1"/>
    </source>
</evidence>